<organism evidence="2 3">
    <name type="scientific">Sphaerisporangium album</name>
    <dbReference type="NCBI Taxonomy" id="509200"/>
    <lineage>
        <taxon>Bacteria</taxon>
        <taxon>Bacillati</taxon>
        <taxon>Actinomycetota</taxon>
        <taxon>Actinomycetes</taxon>
        <taxon>Streptosporangiales</taxon>
        <taxon>Streptosporangiaceae</taxon>
        <taxon>Sphaerisporangium</taxon>
    </lineage>
</organism>
<dbReference type="SUPFAM" id="SSF52980">
    <property type="entry name" value="Restriction endonuclease-like"/>
    <property type="match status" value="1"/>
</dbReference>
<dbReference type="EMBL" id="QOIL01000020">
    <property type="protein sequence ID" value="RCG26264.1"/>
    <property type="molecule type" value="Genomic_DNA"/>
</dbReference>
<gene>
    <name evidence="2" type="ORF">DQ384_30380</name>
</gene>
<dbReference type="PANTHER" id="PTHR38590:SF1">
    <property type="entry name" value="BLL0828 PROTEIN"/>
    <property type="match status" value="1"/>
</dbReference>
<dbReference type="PANTHER" id="PTHR38590">
    <property type="entry name" value="BLL0828 PROTEIN"/>
    <property type="match status" value="1"/>
</dbReference>
<proteinExistence type="predicted"/>
<reference evidence="2 3" key="1">
    <citation type="submission" date="2018-06" db="EMBL/GenBank/DDBJ databases">
        <title>Sphaerisporangium craniellae sp. nov., isolated from a marine sponge in the South China Sea.</title>
        <authorList>
            <person name="Li L."/>
        </authorList>
    </citation>
    <scope>NUCLEOTIDE SEQUENCE [LARGE SCALE GENOMIC DNA]</scope>
    <source>
        <strain evidence="2 3">CCTCC AA 208026</strain>
    </source>
</reference>
<sequence length="324" mass="34981">MSALTVEPLPEDAPAILTYIPPAAGSLAETVARALRELEAAAVELFPAWLPGAEGIEGPGGASVIAVRTLALRAASTSRHFGPFLADLAESALRGVPVSSRFTPEVRAAGLARVLASGFGRSQAAILVRVPERLSASEEDVLVAACEWLAARGGFGVWLAGDLTASADRVEPVTLRFPGRDGRISPRWSAHPVERAIVYPAVSGSPHPGSKAEKTLEKALASRPWAQGRAWNQTYRSHPLTNPIRVDLLWHDERCAVEIDGEEHLKPDHFAADRQRDVRLQLDGYAVLRFTNTQVLTDVEKVVGQLEQFLQGRRNGLLEGKRHG</sequence>
<evidence type="ECO:0000313" key="2">
    <source>
        <dbReference type="EMBL" id="RCG26264.1"/>
    </source>
</evidence>
<dbReference type="InterPro" id="IPR047216">
    <property type="entry name" value="Endonuclease_DUF559_bact"/>
</dbReference>
<evidence type="ECO:0000259" key="1">
    <source>
        <dbReference type="Pfam" id="PF04480"/>
    </source>
</evidence>
<evidence type="ECO:0000313" key="3">
    <source>
        <dbReference type="Proteomes" id="UP000253094"/>
    </source>
</evidence>
<keyword evidence="3" id="KW-1185">Reference proteome</keyword>
<dbReference type="InterPro" id="IPR011335">
    <property type="entry name" value="Restrct_endonuc-II-like"/>
</dbReference>
<dbReference type="OrthoDB" id="570572at2"/>
<dbReference type="Gene3D" id="3.40.960.10">
    <property type="entry name" value="VSR Endonuclease"/>
    <property type="match status" value="1"/>
</dbReference>
<dbReference type="AlphaFoldDB" id="A0A367F7C1"/>
<dbReference type="InterPro" id="IPR007569">
    <property type="entry name" value="DUF559"/>
</dbReference>
<dbReference type="RefSeq" id="WP_147268944.1">
    <property type="nucleotide sequence ID" value="NZ_QOIL01000020.1"/>
</dbReference>
<feature type="domain" description="DUF559" evidence="1">
    <location>
        <begin position="236"/>
        <end position="310"/>
    </location>
</feature>
<accession>A0A367F7C1</accession>
<dbReference type="Proteomes" id="UP000253094">
    <property type="component" value="Unassembled WGS sequence"/>
</dbReference>
<dbReference type="Pfam" id="PF04480">
    <property type="entry name" value="DUF559"/>
    <property type="match status" value="1"/>
</dbReference>
<protein>
    <submittedName>
        <fullName evidence="2">DUF559 domain-containing protein</fullName>
    </submittedName>
</protein>
<comment type="caution">
    <text evidence="2">The sequence shown here is derived from an EMBL/GenBank/DDBJ whole genome shotgun (WGS) entry which is preliminary data.</text>
</comment>
<name>A0A367F7C1_9ACTN</name>